<reference evidence="10" key="2">
    <citation type="submission" date="2020-09" db="EMBL/GenBank/DDBJ databases">
        <authorList>
            <person name="Sun Q."/>
            <person name="Zhou Y."/>
        </authorList>
    </citation>
    <scope>NUCLEOTIDE SEQUENCE</scope>
    <source>
        <strain evidence="10">CGMCC 1.12160</strain>
    </source>
</reference>
<evidence type="ECO:0000256" key="6">
    <source>
        <dbReference type="ARBA" id="ARBA00022989"/>
    </source>
</evidence>
<feature type="transmembrane region" description="Helical" evidence="9">
    <location>
        <begin position="418"/>
        <end position="440"/>
    </location>
</feature>
<dbReference type="RefSeq" id="WP_188431221.1">
    <property type="nucleotide sequence ID" value="NZ_BAABKH010000014.1"/>
</dbReference>
<keyword evidence="11" id="KW-1185">Reference proteome</keyword>
<dbReference type="InterPro" id="IPR000060">
    <property type="entry name" value="BCCT_transptr"/>
</dbReference>
<comment type="caution">
    <text evidence="10">The sequence shown here is derived from an EMBL/GenBank/DDBJ whole genome shotgun (WGS) entry which is preliminary data.</text>
</comment>
<dbReference type="Proteomes" id="UP000605670">
    <property type="component" value="Unassembled WGS sequence"/>
</dbReference>
<dbReference type="PANTHER" id="PTHR30047">
    <property type="entry name" value="HIGH-AFFINITY CHOLINE TRANSPORT PROTEIN-RELATED"/>
    <property type="match status" value="1"/>
</dbReference>
<dbReference type="AlphaFoldDB" id="A0A917BRA9"/>
<dbReference type="GO" id="GO:0005886">
    <property type="term" value="C:plasma membrane"/>
    <property type="evidence" value="ECO:0007669"/>
    <property type="project" value="UniProtKB-SubCell"/>
</dbReference>
<feature type="transmembrane region" description="Helical" evidence="9">
    <location>
        <begin position="249"/>
        <end position="269"/>
    </location>
</feature>
<feature type="transmembrane region" description="Helical" evidence="9">
    <location>
        <begin position="107"/>
        <end position="128"/>
    </location>
</feature>
<sequence>MLDTTTTTTTDGPPGRVEPPDPRPPLDRTVFLVAAGLALVFLAYGSLGTESFSAGAGAALTWITTNLGWLFVLASAGFVVFSAFLAFSRYGNIRLGDDDATPEFSTFSWVSMMFATGMGIGLMFWGVAEPLTHLNTPPLGRAEPGSGAAAALAMEYTFFHWGLHPWAMYAVIGLAIAYFAYRKGTGNLVSAAFGPLLGRHAEGTAGRSIDVLALLATLFGSATSLGLGALQITGGIDHIFGRGGGDKTLAVAVIAFLTLCFVISAVSGVEKGIKWLSNANAVAAAALAFFLLVVGPTVFILMTLTESLGGYLTHLPMMSFTLGAFGGSEWLGGWTIFYWAWWISWTPFVGMFIARISKGRTIREFVTYVIAIPSLVSFVWFAILGGSAFDLQLNQGVDMAARLADGTESALFTTLADYPLASVTTVLAVVLVAIFFITGADSASIVMGMLSQRGVEEPSRWLIVFWGVATGAVAAVLLWAGGLTALQTGVTIVATPFVLVLVGMCVSLWKELKNEPFLSTLPSAVRDHILEHDAEKSAAILSLQAGVVPQDSPDLP</sequence>
<evidence type="ECO:0000256" key="4">
    <source>
        <dbReference type="ARBA" id="ARBA00022475"/>
    </source>
</evidence>
<feature type="transmembrane region" description="Helical" evidence="9">
    <location>
        <begin position="281"/>
        <end position="304"/>
    </location>
</feature>
<evidence type="ECO:0000256" key="9">
    <source>
        <dbReference type="SAM" id="Phobius"/>
    </source>
</evidence>
<feature type="compositionally biased region" description="Low complexity" evidence="8">
    <location>
        <begin position="1"/>
        <end position="15"/>
    </location>
</feature>
<reference evidence="10" key="1">
    <citation type="journal article" date="2014" name="Int. J. Syst. Evol. Microbiol.">
        <title>Complete genome sequence of Corynebacterium casei LMG S-19264T (=DSM 44701T), isolated from a smear-ripened cheese.</title>
        <authorList>
            <consortium name="US DOE Joint Genome Institute (JGI-PGF)"/>
            <person name="Walter F."/>
            <person name="Albersmeier A."/>
            <person name="Kalinowski J."/>
            <person name="Ruckert C."/>
        </authorList>
    </citation>
    <scope>NUCLEOTIDE SEQUENCE</scope>
    <source>
        <strain evidence="10">CGMCC 1.12160</strain>
    </source>
</reference>
<evidence type="ECO:0000256" key="7">
    <source>
        <dbReference type="ARBA" id="ARBA00023136"/>
    </source>
</evidence>
<feature type="transmembrane region" description="Helical" evidence="9">
    <location>
        <begin position="209"/>
        <end position="229"/>
    </location>
</feature>
<dbReference type="Pfam" id="PF02028">
    <property type="entry name" value="BCCT"/>
    <property type="match status" value="1"/>
</dbReference>
<feature type="transmembrane region" description="Helical" evidence="9">
    <location>
        <begin position="366"/>
        <end position="389"/>
    </location>
</feature>
<gene>
    <name evidence="10" type="ORF">GCM10011366_24670</name>
</gene>
<dbReference type="InterPro" id="IPR018093">
    <property type="entry name" value="BCCT_CS"/>
</dbReference>
<feature type="transmembrane region" description="Helical" evidence="9">
    <location>
        <begin position="163"/>
        <end position="181"/>
    </location>
</feature>
<name>A0A917BRA9_9MICO</name>
<keyword evidence="7 9" id="KW-0472">Membrane</keyword>
<dbReference type="EMBL" id="BMEM01000004">
    <property type="protein sequence ID" value="GGF55844.1"/>
    <property type="molecule type" value="Genomic_DNA"/>
</dbReference>
<comment type="subcellular location">
    <subcellularLocation>
        <location evidence="1">Cell membrane</location>
        <topology evidence="1">Multi-pass membrane protein</topology>
    </subcellularLocation>
</comment>
<feature type="transmembrane region" description="Helical" evidence="9">
    <location>
        <begin position="336"/>
        <end position="354"/>
    </location>
</feature>
<evidence type="ECO:0000256" key="2">
    <source>
        <dbReference type="ARBA" id="ARBA00005658"/>
    </source>
</evidence>
<protein>
    <submittedName>
        <fullName evidence="10">Choline transporter</fullName>
    </submittedName>
</protein>
<comment type="similarity">
    <text evidence="2">Belongs to the BCCT transporter (TC 2.A.15) family.</text>
</comment>
<dbReference type="PROSITE" id="PS01303">
    <property type="entry name" value="BCCT"/>
    <property type="match status" value="1"/>
</dbReference>
<feature type="transmembrane region" description="Helical" evidence="9">
    <location>
        <begin position="67"/>
        <end position="87"/>
    </location>
</feature>
<dbReference type="PANTHER" id="PTHR30047:SF7">
    <property type="entry name" value="HIGH-AFFINITY CHOLINE TRANSPORT PROTEIN"/>
    <property type="match status" value="1"/>
</dbReference>
<organism evidence="10 11">
    <name type="scientific">Ornithinimicrobium tianjinense</name>
    <dbReference type="NCBI Taxonomy" id="1195761"/>
    <lineage>
        <taxon>Bacteria</taxon>
        <taxon>Bacillati</taxon>
        <taxon>Actinomycetota</taxon>
        <taxon>Actinomycetes</taxon>
        <taxon>Micrococcales</taxon>
        <taxon>Ornithinimicrobiaceae</taxon>
        <taxon>Ornithinimicrobium</taxon>
    </lineage>
</organism>
<keyword evidence="3" id="KW-0813">Transport</keyword>
<dbReference type="GO" id="GO:0022857">
    <property type="term" value="F:transmembrane transporter activity"/>
    <property type="evidence" value="ECO:0007669"/>
    <property type="project" value="InterPro"/>
</dbReference>
<dbReference type="NCBIfam" id="TIGR00842">
    <property type="entry name" value="bcct"/>
    <property type="match status" value="1"/>
</dbReference>
<evidence type="ECO:0000313" key="10">
    <source>
        <dbReference type="EMBL" id="GGF55844.1"/>
    </source>
</evidence>
<evidence type="ECO:0000256" key="8">
    <source>
        <dbReference type="SAM" id="MobiDB-lite"/>
    </source>
</evidence>
<feature type="transmembrane region" description="Helical" evidence="9">
    <location>
        <begin position="29"/>
        <end position="47"/>
    </location>
</feature>
<evidence type="ECO:0000256" key="1">
    <source>
        <dbReference type="ARBA" id="ARBA00004651"/>
    </source>
</evidence>
<keyword evidence="4" id="KW-1003">Cell membrane</keyword>
<feature type="transmembrane region" description="Helical" evidence="9">
    <location>
        <begin position="461"/>
        <end position="480"/>
    </location>
</feature>
<evidence type="ECO:0000313" key="11">
    <source>
        <dbReference type="Proteomes" id="UP000605670"/>
    </source>
</evidence>
<proteinExistence type="inferred from homology"/>
<keyword evidence="6 9" id="KW-1133">Transmembrane helix</keyword>
<keyword evidence="5 9" id="KW-0812">Transmembrane</keyword>
<accession>A0A917BRA9</accession>
<evidence type="ECO:0000256" key="3">
    <source>
        <dbReference type="ARBA" id="ARBA00022448"/>
    </source>
</evidence>
<feature type="region of interest" description="Disordered" evidence="8">
    <location>
        <begin position="1"/>
        <end position="24"/>
    </location>
</feature>
<evidence type="ECO:0000256" key="5">
    <source>
        <dbReference type="ARBA" id="ARBA00022692"/>
    </source>
</evidence>
<feature type="transmembrane region" description="Helical" evidence="9">
    <location>
        <begin position="486"/>
        <end position="509"/>
    </location>
</feature>